<dbReference type="Pfam" id="PF04780">
    <property type="entry name" value="DUF629"/>
    <property type="match status" value="1"/>
</dbReference>
<accession>A0AAQ3QD12</accession>
<dbReference type="SUPFAM" id="SSF54001">
    <property type="entry name" value="Cysteine proteinases"/>
    <property type="match status" value="1"/>
</dbReference>
<feature type="compositionally biased region" description="Basic and acidic residues" evidence="4">
    <location>
        <begin position="1241"/>
        <end position="1257"/>
    </location>
</feature>
<dbReference type="InterPro" id="IPR028889">
    <property type="entry name" value="USP"/>
</dbReference>
<evidence type="ECO:0000256" key="4">
    <source>
        <dbReference type="SAM" id="MobiDB-lite"/>
    </source>
</evidence>
<dbReference type="EMBL" id="CP136893">
    <property type="protein sequence ID" value="WOL03975.1"/>
    <property type="molecule type" value="Genomic_DNA"/>
</dbReference>
<organism evidence="6 7">
    <name type="scientific">Canna indica</name>
    <name type="common">Indian-shot</name>
    <dbReference type="NCBI Taxonomy" id="4628"/>
    <lineage>
        <taxon>Eukaryota</taxon>
        <taxon>Viridiplantae</taxon>
        <taxon>Streptophyta</taxon>
        <taxon>Embryophyta</taxon>
        <taxon>Tracheophyta</taxon>
        <taxon>Spermatophyta</taxon>
        <taxon>Magnoliopsida</taxon>
        <taxon>Liliopsida</taxon>
        <taxon>Zingiberales</taxon>
        <taxon>Cannaceae</taxon>
        <taxon>Canna</taxon>
    </lineage>
</organism>
<feature type="region of interest" description="Disordered" evidence="4">
    <location>
        <begin position="1183"/>
        <end position="1203"/>
    </location>
</feature>
<sequence>MGHKKRNPSQRPARQPPDQTPAVAVDASSIVPSPVFDDGPRRSDSSDAAEAAAVKAECERALTALRRGNHTKALRLMKEAAARHESSALLHRVHGTVAVKVAALLDDTSAKLRHLRAAIDSARRAVALSPSSIEFAHFYASLLYDAATDGRGYEEVVQECERALAIVDPVDPARESLQEESQQKLSTPDARITHVQQELRALIQKSNIASISSWMKNLGNGAAGEERFRLIPMRRMAEDPMEVRLVQTTRRPNEIKKATKTPEERRKEIEVRVAAARILQQKPSNTPGSPQEEDGRPGSDSPVSSSSAHRLAERRKLNSKKAISSTDRMDQVRTYWNSMSTEKRLGFLVVNIPELRAYYASSSKDNLAVDILGEALAFMEASGTWKFWTCCRCNEKFMDCDAHIQHVVREHMSSLSTKLQSVMPQEVDGEWIEMLLSGSWKPIDAVAAVNMLKEDQLKHQAVVRDADTNIGSKDKDCSTDDWSARENSDSSPSPQHGEIADVDVSNNFLQGNYNKMPDFNDITRRWPLSDDAEKIKLLERIQAMFQTLVKHKSLSQSHLNKVVQYAIEEIQAFPSGSLLLNQALDQSPICICFLDASHLRKLLKFLQELSQSCGLGRYSEKDNAGGDADNSGRGSEAMEDINLTFDSSSLLLDGCSFMQKQGSHNVKSGNDDGIASIPDTEAFLSWLFSGPSIVDQLSAWNRMREEKAHQGMEILQMLEKEFYLLQSLCERKCEHLSYDEALQSIENLCFEELKRREQAGKLASQSYEATLRKRQEELVERENDEMFNSCRYELEVISNVLKEAQALNVTQFGYDEALSSVSSRLCDLDGEESEDWRVHDYMQQTDTCIGIAIQRQKDQVSVELNKIDARIMRNVTVMQQWEAKLGPASALDYRTVVLPIVKSFLRVRLDELVDKDATEKSDAAREAFLAELALDAKKSVNKGNDAKHAHEKPKDKKKNKDNRKNKDQKVLGNGDQYSDHHDSAEQSEFLVDGDVLEHDFEASGDYLKQQEEEFNLRVEAEIRKLEETLEYQRRIEDEAKQKHLAEQLRNNFVTSPNNRTEEAFATDSAPNLNCASSLHNNIILNDVEGIEFGDFHFSEAHIQKDHHNVRLKSRNKSCTQDQLYQGQQQHIRDNNEKHSLICNDDSSAFDDTDGFSSKGSLQINEIESCGSNTKFSNNSILQKAKKTNSQSHTRNKQVAGTGGTVYDGFLPLEQSKAKQPLKPSVSRELPDGNARTSPFMKENHSHLQSQHETHKDQDNVAGDVEVKVLAPLHDEDEDEQRFQEDLKKAVRESLEGNGYDVSVTEVGSISNRKDTMGTGLRNAVGEYNCFLNVIIQSLWHLKRFRNEFLKNSSVHEHVGNPCVVCALYDIFTDLRKASEGGLNDAVAPTSLRIALSNLYPDSKFFQEAQMNDASEVLAVIFDCLHKSFKIHSGDPDSDSNLNNSVGSWDCTNSSCIAHSLFGMNIDEQMNCYSCHCQTRHLKYTSFFHNINANSLRTAKVMCSESSFDELLKTVEMNHQLSCDVEAGGCGKPNYMNHILSHSPHVFTAVLGWQSTNESADDISATLAAITTDVDIGILYCGIDKGSKHSLVSVVCYYGQHYHCFAYEYDQWVMYDDQTVKVIGCWKDVITMCEKGHLQPQVLFFEAVN</sequence>
<dbReference type="PROSITE" id="PS50235">
    <property type="entry name" value="USP_3"/>
    <property type="match status" value="1"/>
</dbReference>
<protein>
    <recommendedName>
        <fullName evidence="5">USP domain-containing protein</fullName>
    </recommendedName>
</protein>
<feature type="region of interest" description="Disordered" evidence="4">
    <location>
        <begin position="1215"/>
        <end position="1257"/>
    </location>
</feature>
<reference evidence="6 7" key="1">
    <citation type="submission" date="2023-10" db="EMBL/GenBank/DDBJ databases">
        <title>Chromosome-scale genome assembly provides insights into flower coloration mechanisms of Canna indica.</title>
        <authorList>
            <person name="Li C."/>
        </authorList>
    </citation>
    <scope>NUCLEOTIDE SEQUENCE [LARGE SCALE GENOMIC DNA]</scope>
    <source>
        <tissue evidence="6">Flower</tissue>
    </source>
</reference>
<gene>
    <name evidence="6" type="ORF">Cni_G12695</name>
</gene>
<keyword evidence="3" id="KW-0175">Coiled coil</keyword>
<feature type="region of interest" description="Disordered" evidence="4">
    <location>
        <begin position="469"/>
        <end position="499"/>
    </location>
</feature>
<dbReference type="InterPro" id="IPR006865">
    <property type="entry name" value="DUF629"/>
</dbReference>
<dbReference type="InterPro" id="IPR038765">
    <property type="entry name" value="Papain-like_cys_pep_sf"/>
</dbReference>
<feature type="compositionally biased region" description="Polar residues" evidence="4">
    <location>
        <begin position="1183"/>
        <end position="1198"/>
    </location>
</feature>
<dbReference type="Gene3D" id="1.25.40.10">
    <property type="entry name" value="Tetratricopeptide repeat domain"/>
    <property type="match status" value="1"/>
</dbReference>
<dbReference type="GO" id="GO:0016579">
    <property type="term" value="P:protein deubiquitination"/>
    <property type="evidence" value="ECO:0007669"/>
    <property type="project" value="InterPro"/>
</dbReference>
<dbReference type="InterPro" id="IPR052398">
    <property type="entry name" value="Ubiquitin_hydrolase_53/54"/>
</dbReference>
<keyword evidence="1" id="KW-0833">Ubl conjugation pathway</keyword>
<feature type="compositionally biased region" description="Basic and acidic residues" evidence="4">
    <location>
        <begin position="469"/>
        <end position="488"/>
    </location>
</feature>
<dbReference type="PANTHER" id="PTHR22975:SF9">
    <property type="entry name" value="ECHINUS SPLICE FORM 3"/>
    <property type="match status" value="1"/>
</dbReference>
<dbReference type="Pfam" id="PF04781">
    <property type="entry name" value="DUF627"/>
    <property type="match status" value="1"/>
</dbReference>
<dbReference type="Pfam" id="PF00443">
    <property type="entry name" value="UCH"/>
    <property type="match status" value="1"/>
</dbReference>
<dbReference type="InterPro" id="IPR011990">
    <property type="entry name" value="TPR-like_helical_dom_sf"/>
</dbReference>
<feature type="region of interest" description="Disordered" evidence="4">
    <location>
        <begin position="939"/>
        <end position="984"/>
    </location>
</feature>
<feature type="compositionally biased region" description="Basic and acidic residues" evidence="4">
    <location>
        <begin position="939"/>
        <end position="954"/>
    </location>
</feature>
<keyword evidence="2" id="KW-0378">Hydrolase</keyword>
<feature type="region of interest" description="Disordered" evidence="4">
    <location>
        <begin position="1"/>
        <end position="50"/>
    </location>
</feature>
<evidence type="ECO:0000256" key="2">
    <source>
        <dbReference type="ARBA" id="ARBA00022801"/>
    </source>
</evidence>
<evidence type="ECO:0000256" key="1">
    <source>
        <dbReference type="ARBA" id="ARBA00022786"/>
    </source>
</evidence>
<evidence type="ECO:0000259" key="5">
    <source>
        <dbReference type="PROSITE" id="PS50235"/>
    </source>
</evidence>
<proteinExistence type="predicted"/>
<dbReference type="CDD" id="cd02257">
    <property type="entry name" value="Peptidase_C19"/>
    <property type="match status" value="1"/>
</dbReference>
<dbReference type="InterPro" id="IPR001394">
    <property type="entry name" value="Peptidase_C19_UCH"/>
</dbReference>
<feature type="coiled-coil region" evidence="3">
    <location>
        <begin position="1008"/>
        <end position="1042"/>
    </location>
</feature>
<evidence type="ECO:0000313" key="7">
    <source>
        <dbReference type="Proteomes" id="UP001327560"/>
    </source>
</evidence>
<dbReference type="GO" id="GO:0004843">
    <property type="term" value="F:cysteine-type deubiquitinase activity"/>
    <property type="evidence" value="ECO:0007669"/>
    <property type="project" value="InterPro"/>
</dbReference>
<name>A0AAQ3QD12_9LILI</name>
<feature type="domain" description="USP" evidence="5">
    <location>
        <begin position="1318"/>
        <end position="1647"/>
    </location>
</feature>
<feature type="region of interest" description="Disordered" evidence="4">
    <location>
        <begin position="277"/>
        <end position="325"/>
    </location>
</feature>
<dbReference type="InterPro" id="IPR006866">
    <property type="entry name" value="DUF627_N"/>
</dbReference>
<dbReference type="Gene3D" id="3.90.70.10">
    <property type="entry name" value="Cysteine proteinases"/>
    <property type="match status" value="1"/>
</dbReference>
<evidence type="ECO:0000313" key="6">
    <source>
        <dbReference type="EMBL" id="WOL03975.1"/>
    </source>
</evidence>
<evidence type="ECO:0000256" key="3">
    <source>
        <dbReference type="SAM" id="Coils"/>
    </source>
</evidence>
<keyword evidence="7" id="KW-1185">Reference proteome</keyword>
<dbReference type="Proteomes" id="UP001327560">
    <property type="component" value="Chromosome 4"/>
</dbReference>
<dbReference type="PANTHER" id="PTHR22975">
    <property type="entry name" value="UBIQUITIN SPECIFIC PROTEINASE"/>
    <property type="match status" value="1"/>
</dbReference>